<evidence type="ECO:0000256" key="6">
    <source>
        <dbReference type="SAM" id="Phobius"/>
    </source>
</evidence>
<accession>A0A9D7S9H8</accession>
<protein>
    <submittedName>
        <fullName evidence="8">DUF3817 domain-containing protein</fullName>
    </submittedName>
</protein>
<dbReference type="EMBL" id="JADKFW010000005">
    <property type="protein sequence ID" value="MBK9717713.1"/>
    <property type="molecule type" value="Genomic_DNA"/>
</dbReference>
<evidence type="ECO:0000259" key="7">
    <source>
        <dbReference type="Pfam" id="PF12823"/>
    </source>
</evidence>
<dbReference type="PANTHER" id="PTHR40077">
    <property type="entry name" value="MEMBRANE PROTEIN-RELATED"/>
    <property type="match status" value="1"/>
</dbReference>
<organism evidence="8 9">
    <name type="scientific">Candidatus Defluviibacterium haderslevense</name>
    <dbReference type="NCBI Taxonomy" id="2981993"/>
    <lineage>
        <taxon>Bacteria</taxon>
        <taxon>Pseudomonadati</taxon>
        <taxon>Bacteroidota</taxon>
        <taxon>Saprospiria</taxon>
        <taxon>Saprospirales</taxon>
        <taxon>Saprospiraceae</taxon>
        <taxon>Candidatus Defluviibacterium</taxon>
    </lineage>
</organism>
<keyword evidence="4 6" id="KW-1133">Transmembrane helix</keyword>
<evidence type="ECO:0000256" key="5">
    <source>
        <dbReference type="ARBA" id="ARBA00023136"/>
    </source>
</evidence>
<keyword evidence="2" id="KW-1003">Cell membrane</keyword>
<evidence type="ECO:0000313" key="9">
    <source>
        <dbReference type="Proteomes" id="UP000808349"/>
    </source>
</evidence>
<feature type="transmembrane region" description="Helical" evidence="6">
    <location>
        <begin position="12"/>
        <end position="34"/>
    </location>
</feature>
<dbReference type="PANTHER" id="PTHR40077:SF2">
    <property type="entry name" value="MEMBRANE PROTEIN"/>
    <property type="match status" value="1"/>
</dbReference>
<dbReference type="NCBIfam" id="TIGR03954">
    <property type="entry name" value="integ_memb_HG"/>
    <property type="match status" value="1"/>
</dbReference>
<dbReference type="GO" id="GO:0005886">
    <property type="term" value="C:plasma membrane"/>
    <property type="evidence" value="ECO:0007669"/>
    <property type="project" value="UniProtKB-SubCell"/>
</dbReference>
<evidence type="ECO:0000313" key="8">
    <source>
        <dbReference type="EMBL" id="MBK9717713.1"/>
    </source>
</evidence>
<feature type="domain" description="DUF3817" evidence="7">
    <location>
        <begin position="6"/>
        <end position="92"/>
    </location>
</feature>
<keyword evidence="5 6" id="KW-0472">Membrane</keyword>
<name>A0A9D7S9H8_9BACT</name>
<dbReference type="Pfam" id="PF12823">
    <property type="entry name" value="DUF3817"/>
    <property type="match status" value="1"/>
</dbReference>
<dbReference type="AlphaFoldDB" id="A0A9D7S9H8"/>
<evidence type="ECO:0000256" key="1">
    <source>
        <dbReference type="ARBA" id="ARBA00004651"/>
    </source>
</evidence>
<evidence type="ECO:0000256" key="4">
    <source>
        <dbReference type="ARBA" id="ARBA00022989"/>
    </source>
</evidence>
<evidence type="ECO:0000256" key="3">
    <source>
        <dbReference type="ARBA" id="ARBA00022692"/>
    </source>
</evidence>
<reference evidence="8 9" key="1">
    <citation type="submission" date="2020-10" db="EMBL/GenBank/DDBJ databases">
        <title>Connecting structure to function with the recovery of over 1000 high-quality activated sludge metagenome-assembled genomes encoding full-length rRNA genes using long-read sequencing.</title>
        <authorList>
            <person name="Singleton C.M."/>
            <person name="Petriglieri F."/>
            <person name="Kristensen J.M."/>
            <person name="Kirkegaard R.H."/>
            <person name="Michaelsen T.Y."/>
            <person name="Andersen M.H."/>
            <person name="Karst S.M."/>
            <person name="Dueholm M.S."/>
            <person name="Nielsen P.H."/>
            <person name="Albertsen M."/>
        </authorList>
    </citation>
    <scope>NUCLEOTIDE SEQUENCE [LARGE SCALE GENOMIC DNA]</scope>
    <source>
        <strain evidence="8">Ribe_18-Q3-R11-54_BAT3C.373</strain>
    </source>
</reference>
<keyword evidence="3 6" id="KW-0812">Transmembrane</keyword>
<evidence type="ECO:0000256" key="2">
    <source>
        <dbReference type="ARBA" id="ARBA00022475"/>
    </source>
</evidence>
<proteinExistence type="predicted"/>
<feature type="transmembrane region" description="Helical" evidence="6">
    <location>
        <begin position="73"/>
        <end position="93"/>
    </location>
</feature>
<sequence length="96" mass="11118">MNQTQLTRLRLLGFLEGLSYIALLGIGMPLKYIFSLPTPNLIIGTIHGILFIAYCIWVLIVKSERKWNYTKTFWALFASLVPFGTFIADYKIFRKQ</sequence>
<comment type="subcellular location">
    <subcellularLocation>
        <location evidence="1">Cell membrane</location>
        <topology evidence="1">Multi-pass membrane protein</topology>
    </subcellularLocation>
</comment>
<comment type="caution">
    <text evidence="8">The sequence shown here is derived from an EMBL/GenBank/DDBJ whole genome shotgun (WGS) entry which is preliminary data.</text>
</comment>
<dbReference type="Proteomes" id="UP000808349">
    <property type="component" value="Unassembled WGS sequence"/>
</dbReference>
<dbReference type="InterPro" id="IPR023845">
    <property type="entry name" value="DUF3817_TM"/>
</dbReference>
<gene>
    <name evidence="8" type="ORF">IPO85_09405</name>
</gene>
<feature type="transmembrane region" description="Helical" evidence="6">
    <location>
        <begin position="40"/>
        <end position="61"/>
    </location>
</feature>